<dbReference type="InterPro" id="IPR036047">
    <property type="entry name" value="F-box-like_dom_sf"/>
</dbReference>
<dbReference type="PANTHER" id="PTHR36901">
    <property type="entry name" value="F-BOX DOMAIN CONTAINING PROTEIN, EXPRESSED-RELATED"/>
    <property type="match status" value="1"/>
</dbReference>
<organism evidence="2">
    <name type="scientific">Arundo donax</name>
    <name type="common">Giant reed</name>
    <name type="synonym">Donax arundinaceus</name>
    <dbReference type="NCBI Taxonomy" id="35708"/>
    <lineage>
        <taxon>Eukaryota</taxon>
        <taxon>Viridiplantae</taxon>
        <taxon>Streptophyta</taxon>
        <taxon>Embryophyta</taxon>
        <taxon>Tracheophyta</taxon>
        <taxon>Spermatophyta</taxon>
        <taxon>Magnoliopsida</taxon>
        <taxon>Liliopsida</taxon>
        <taxon>Poales</taxon>
        <taxon>Poaceae</taxon>
        <taxon>PACMAD clade</taxon>
        <taxon>Arundinoideae</taxon>
        <taxon>Arundineae</taxon>
        <taxon>Arundo</taxon>
    </lineage>
</organism>
<dbReference type="SUPFAM" id="SSF81383">
    <property type="entry name" value="F-box domain"/>
    <property type="match status" value="1"/>
</dbReference>
<protein>
    <recommendedName>
        <fullName evidence="1">KIB1-4 beta-propeller domain-containing protein</fullName>
    </recommendedName>
</protein>
<dbReference type="EMBL" id="GBRH01245038">
    <property type="protein sequence ID" value="JAD52857.1"/>
    <property type="molecule type" value="Transcribed_RNA"/>
</dbReference>
<dbReference type="Pfam" id="PF03478">
    <property type="entry name" value="Beta-prop_KIB1-4"/>
    <property type="match status" value="1"/>
</dbReference>
<reference evidence="2" key="2">
    <citation type="journal article" date="2015" name="Data Brief">
        <title>Shoot transcriptome of the giant reed, Arundo donax.</title>
        <authorList>
            <person name="Barrero R.A."/>
            <person name="Guerrero F.D."/>
            <person name="Moolhuijzen P."/>
            <person name="Goolsby J.A."/>
            <person name="Tidwell J."/>
            <person name="Bellgard S.E."/>
            <person name="Bellgard M.I."/>
        </authorList>
    </citation>
    <scope>NUCLEOTIDE SEQUENCE</scope>
    <source>
        <tissue evidence="2">Shoot tissue taken approximately 20 cm above the soil surface</tissue>
    </source>
</reference>
<dbReference type="AlphaFoldDB" id="A0A0A9B0I0"/>
<name>A0A0A9B0I0_ARUDO</name>
<evidence type="ECO:0000313" key="2">
    <source>
        <dbReference type="EMBL" id="JAD52857.1"/>
    </source>
</evidence>
<accession>A0A0A9B0I0</accession>
<dbReference type="PANTHER" id="PTHR36901:SF6">
    <property type="entry name" value="OS05G0150100 PROTEIN"/>
    <property type="match status" value="1"/>
</dbReference>
<sequence>MKRRRICLPSMAGGSVWSSIPGDLLEHISGHLSSDADLLHIHQVCAHWRACTSPPAACRPWIMAHSTSWSRSRAPGDPDYSLWLPRRVLQRRVEIGGPPPAGLRYCCGASRGWLALVDGAPTRLVLWEPASGAEVPLPCLSPVARVFLSGDPLASAGWMAIASQSIGGHAHRPFFWRPGDAAWSSLREQPIAGIVSVAFHGERVYYLEARRVVVAYDLNLGTARPPAFVGIRNVGWLVNRLCRCERLIHVVRGAHLVTCAGELLLVVLRRGPALRRGGRPPRSSCGPSFCSSFAEVYRPEWRSQGTLELGERVTDLGENSLFLGGGESFALSAKEFPAIKRNHVYCVAPDWNYSLKGDRTLPGWAFVFDLGSDTLKEIPYPKDLRDDGTNWWPYSWFCLRSPLMKKQQQ</sequence>
<proteinExistence type="predicted"/>
<feature type="domain" description="KIB1-4 beta-propeller" evidence="1">
    <location>
        <begin position="100"/>
        <end position="357"/>
    </location>
</feature>
<evidence type="ECO:0000259" key="1">
    <source>
        <dbReference type="Pfam" id="PF03478"/>
    </source>
</evidence>
<dbReference type="InterPro" id="IPR005174">
    <property type="entry name" value="KIB1-4_b-propeller"/>
</dbReference>
<dbReference type="Gene3D" id="1.20.1280.50">
    <property type="match status" value="1"/>
</dbReference>
<reference evidence="2" key="1">
    <citation type="submission" date="2014-09" db="EMBL/GenBank/DDBJ databases">
        <authorList>
            <person name="Magalhaes I.L.F."/>
            <person name="Oliveira U."/>
            <person name="Santos F.R."/>
            <person name="Vidigal T.H.D.A."/>
            <person name="Brescovit A.D."/>
            <person name="Santos A.J."/>
        </authorList>
    </citation>
    <scope>NUCLEOTIDE SEQUENCE</scope>
    <source>
        <tissue evidence="2">Shoot tissue taken approximately 20 cm above the soil surface</tissue>
    </source>
</reference>